<keyword evidence="2" id="KW-0732">Signal</keyword>
<dbReference type="Pfam" id="PF23023">
    <property type="entry name" value="Anti-Pycsar_Apyc1"/>
    <property type="match status" value="1"/>
</dbReference>
<dbReference type="GO" id="GO:0042781">
    <property type="term" value="F:3'-tRNA processing endoribonuclease activity"/>
    <property type="evidence" value="ECO:0007669"/>
    <property type="project" value="TreeGrafter"/>
</dbReference>
<dbReference type="AlphaFoldDB" id="S3NBR2"/>
<feature type="signal peptide" evidence="2">
    <location>
        <begin position="1"/>
        <end position="45"/>
    </location>
</feature>
<dbReference type="EMBL" id="ATGI01000010">
    <property type="protein sequence ID" value="EPF75948.1"/>
    <property type="molecule type" value="Genomic_DNA"/>
</dbReference>
<dbReference type="PATRIC" id="fig|421052.3.peg.1149"/>
<organism evidence="3 4">
    <name type="scientific">Acinetobacter rudis CIP 110305</name>
    <dbReference type="NCBI Taxonomy" id="421052"/>
    <lineage>
        <taxon>Bacteria</taxon>
        <taxon>Pseudomonadati</taxon>
        <taxon>Pseudomonadota</taxon>
        <taxon>Gammaproteobacteria</taxon>
        <taxon>Moraxellales</taxon>
        <taxon>Moraxellaceae</taxon>
        <taxon>Acinetobacter</taxon>
    </lineage>
</organism>
<dbReference type="eggNOG" id="COG1234">
    <property type="taxonomic scope" value="Bacteria"/>
</dbReference>
<evidence type="ECO:0000256" key="1">
    <source>
        <dbReference type="ARBA" id="ARBA00022801"/>
    </source>
</evidence>
<protein>
    <submittedName>
        <fullName evidence="3">Uncharacterized protein</fullName>
    </submittedName>
</protein>
<name>S3NBR2_9GAMM</name>
<comment type="caution">
    <text evidence="3">The sequence shown here is derived from an EMBL/GenBank/DDBJ whole genome shotgun (WGS) entry which is preliminary data.</text>
</comment>
<reference evidence="3 4" key="1">
    <citation type="submission" date="2013-06" db="EMBL/GenBank/DDBJ databases">
        <title>The Genome Sequence of Acinetobacter rudis CIP 110305.</title>
        <authorList>
            <consortium name="The Broad Institute Genome Sequencing Platform"/>
            <consortium name="The Broad Institute Genome Sequencing Center for Infectious Disease"/>
            <person name="Cerqueira G."/>
            <person name="Feldgarden M."/>
            <person name="Courvalin P."/>
            <person name="Perichon B."/>
            <person name="Grillot-Courvalin C."/>
            <person name="Clermont D."/>
            <person name="Rocha E."/>
            <person name="Yoon E.-J."/>
            <person name="Nemec A."/>
            <person name="Young S.K."/>
            <person name="Zeng Q."/>
            <person name="Gargeya S."/>
            <person name="Fitzgerald M."/>
            <person name="Abouelleil A."/>
            <person name="Alvarado L."/>
            <person name="Berlin A.M."/>
            <person name="Chapman S.B."/>
            <person name="Dewar J."/>
            <person name="Goldberg J."/>
            <person name="Griggs A."/>
            <person name="Gujja S."/>
            <person name="Hansen M."/>
            <person name="Howarth C."/>
            <person name="Imamovic A."/>
            <person name="Larimer J."/>
            <person name="McCowan C."/>
            <person name="Murphy C."/>
            <person name="Pearson M."/>
            <person name="Priest M."/>
            <person name="Roberts A."/>
            <person name="Saif S."/>
            <person name="Shea T."/>
            <person name="Sykes S."/>
            <person name="Wortman J."/>
            <person name="Nusbaum C."/>
            <person name="Birren B."/>
        </authorList>
    </citation>
    <scope>NUCLEOTIDE SEQUENCE [LARGE SCALE GENOMIC DNA]</scope>
    <source>
        <strain evidence="3 4">CIP 110305</strain>
    </source>
</reference>
<dbReference type="SUPFAM" id="SSF56281">
    <property type="entry name" value="Metallo-hydrolase/oxidoreductase"/>
    <property type="match status" value="1"/>
</dbReference>
<dbReference type="Proteomes" id="UP000014568">
    <property type="component" value="Unassembled WGS sequence"/>
</dbReference>
<evidence type="ECO:0000313" key="3">
    <source>
        <dbReference type="EMBL" id="EPF75948.1"/>
    </source>
</evidence>
<dbReference type="CDD" id="cd07719">
    <property type="entry name" value="arylsulfatase_AtsA-like_MBL-fold"/>
    <property type="match status" value="1"/>
</dbReference>
<evidence type="ECO:0000313" key="4">
    <source>
        <dbReference type="Proteomes" id="UP000014568"/>
    </source>
</evidence>
<keyword evidence="4" id="KW-1185">Reference proteome</keyword>
<dbReference type="PANTHER" id="PTHR46018">
    <property type="entry name" value="ZINC PHOSPHODIESTERASE ELAC PROTEIN 1"/>
    <property type="match status" value="1"/>
</dbReference>
<accession>S3NBR2</accession>
<sequence>MEEIAQKYFAVILGIVLIKENHVKKLKRYLCCAISICLIAQFAFAGNEHSTSSIANQQSNSIESPIPQYLQRQPKRVRAMPPPRDGMHLVMLGTRAGPFPSLRAATSTALVVDGQVYVVDAGSGLVQRFYESGLNFGDVRGIFITHLHSDHVDDLYPFVNTNFPNWKYGKQKIALIGPDRADSNGKLGSDAGFGHLPNTQLIHPEDPTPGIKELMQHHFAANAYDMNNAIHTVRRSDDHPRDLTGTNGPGMLNIMALSAPKSASPSNMSPKMNPIPVYQDDYVKVTAVLAQHPMVYPAWSYRFDTKYGSVTFSGDTAPNNNLLRLGHNTDILINEVMDVKAALAVFAGTAIEKTMTTQILDGHTAITSGIDPRNHQNTLGVGAFAAKMGAKGLVLHHIWPDNEKITSDYLQTTAGREFKGPVHASEDLDVINVSEFIKDKSNNHKK</sequence>
<proteinExistence type="predicted"/>
<dbReference type="InterPro" id="IPR044094">
    <property type="entry name" value="AtsA-like_MBL-fold"/>
</dbReference>
<dbReference type="STRING" id="632955.GCA_000829675_02030"/>
<gene>
    <name evidence="3" type="ORF">F945_01168</name>
</gene>
<dbReference type="HOGENOM" id="CLU_031317_0_2_6"/>
<evidence type="ECO:0000256" key="2">
    <source>
        <dbReference type="SAM" id="SignalP"/>
    </source>
</evidence>
<dbReference type="Gene3D" id="3.60.15.10">
    <property type="entry name" value="Ribonuclease Z/Hydroxyacylglutathione hydrolase-like"/>
    <property type="match status" value="1"/>
</dbReference>
<dbReference type="PANTHER" id="PTHR46018:SF2">
    <property type="entry name" value="ZINC PHOSPHODIESTERASE ELAC PROTEIN 1"/>
    <property type="match status" value="1"/>
</dbReference>
<keyword evidence="1" id="KW-0378">Hydrolase</keyword>
<feature type="chain" id="PRO_5004523615" evidence="2">
    <location>
        <begin position="46"/>
        <end position="446"/>
    </location>
</feature>
<dbReference type="InterPro" id="IPR036866">
    <property type="entry name" value="RibonucZ/Hydroxyglut_hydro"/>
</dbReference>